<keyword evidence="1" id="KW-0472">Membrane</keyword>
<keyword evidence="1" id="KW-0812">Transmembrane</keyword>
<evidence type="ECO:0000256" key="1">
    <source>
        <dbReference type="SAM" id="Phobius"/>
    </source>
</evidence>
<evidence type="ECO:0008006" key="4">
    <source>
        <dbReference type="Google" id="ProtNLM"/>
    </source>
</evidence>
<dbReference type="EMBL" id="AKWN02000230">
    <property type="protein sequence ID" value="EMP07535.1"/>
    <property type="molecule type" value="Genomic_DNA"/>
</dbReference>
<gene>
    <name evidence="2" type="ORF">LEP1GSC124_1993</name>
</gene>
<feature type="transmembrane region" description="Helical" evidence="1">
    <location>
        <begin position="21"/>
        <end position="39"/>
    </location>
</feature>
<accession>M7A0L0</accession>
<dbReference type="InterPro" id="IPR030925">
    <property type="entry name" value="T2SS_GspN_Lepto"/>
</dbReference>
<sequence>MTLELQEEEEVVSRFTFKQKLILIGTGIFSFLIFTVWLFPLDEIVRSSLYSSSVKTGTIINFRDLSISVLGNVTLDSLEVTTSSNLKIKAEEAVLKTSLFGLIKKKFDGKFKLVSLKIDTENGPLAKIRNFEGKGKFDNLD</sequence>
<reference evidence="2 3" key="1">
    <citation type="submission" date="2013-01" db="EMBL/GenBank/DDBJ databases">
        <authorList>
            <person name="Harkins D.M."/>
            <person name="Durkin A.S."/>
            <person name="Brinkac L.M."/>
            <person name="Haft D.H."/>
            <person name="Selengut J.D."/>
            <person name="Sanka R."/>
            <person name="DePew J."/>
            <person name="Purushe J."/>
            <person name="Picardeau M."/>
            <person name="Werts C."/>
            <person name="Goarant C."/>
            <person name="Vinetz J.M."/>
            <person name="Sutton G.G."/>
            <person name="Nierman W.C."/>
            <person name="Fouts D.E."/>
        </authorList>
    </citation>
    <scope>NUCLEOTIDE SEQUENCE [LARGE SCALE GENOMIC DNA]</scope>
    <source>
        <strain evidence="2 3">200701872</strain>
    </source>
</reference>
<dbReference type="Proteomes" id="UP000012117">
    <property type="component" value="Unassembled WGS sequence"/>
</dbReference>
<organism evidence="2 3">
    <name type="scientific">Leptospira interrogans serovar Pyrogenes str. 200701872</name>
    <dbReference type="NCBI Taxonomy" id="1193029"/>
    <lineage>
        <taxon>Bacteria</taxon>
        <taxon>Pseudomonadati</taxon>
        <taxon>Spirochaetota</taxon>
        <taxon>Spirochaetia</taxon>
        <taxon>Leptospirales</taxon>
        <taxon>Leptospiraceae</taxon>
        <taxon>Leptospira</taxon>
    </lineage>
</organism>
<name>M7A0L0_LEPIR</name>
<proteinExistence type="predicted"/>
<dbReference type="AlphaFoldDB" id="M7A0L0"/>
<evidence type="ECO:0000313" key="3">
    <source>
        <dbReference type="Proteomes" id="UP000012117"/>
    </source>
</evidence>
<evidence type="ECO:0000313" key="2">
    <source>
        <dbReference type="EMBL" id="EMP07535.1"/>
    </source>
</evidence>
<feature type="non-terminal residue" evidence="2">
    <location>
        <position position="141"/>
    </location>
</feature>
<keyword evidence="1" id="KW-1133">Transmembrane helix</keyword>
<dbReference type="NCBIfam" id="TIGR04411">
    <property type="entry name" value="T2SS_GspN_Lepto"/>
    <property type="match status" value="1"/>
</dbReference>
<comment type="caution">
    <text evidence="2">The sequence shown here is derived from an EMBL/GenBank/DDBJ whole genome shotgun (WGS) entry which is preliminary data.</text>
</comment>
<protein>
    <recommendedName>
        <fullName evidence="4">Type II secretion system protein GspN</fullName>
    </recommendedName>
</protein>